<keyword evidence="8" id="KW-1185">Reference proteome</keyword>
<evidence type="ECO:0000313" key="7">
    <source>
        <dbReference type="EMBL" id="SIN65814.1"/>
    </source>
</evidence>
<evidence type="ECO:0000256" key="5">
    <source>
        <dbReference type="SAM" id="Phobius"/>
    </source>
</evidence>
<dbReference type="InterPro" id="IPR009908">
    <property type="entry name" value="Methylamine_util_MauE"/>
</dbReference>
<feature type="transmembrane region" description="Helical" evidence="5">
    <location>
        <begin position="115"/>
        <end position="133"/>
    </location>
</feature>
<gene>
    <name evidence="7" type="ORF">SAMN04488055_0271</name>
</gene>
<keyword evidence="4 5" id="KW-0472">Membrane</keyword>
<reference evidence="7 8" key="1">
    <citation type="submission" date="2016-11" db="EMBL/GenBank/DDBJ databases">
        <authorList>
            <person name="Jaros S."/>
            <person name="Januszkiewicz K."/>
            <person name="Wedrychowicz H."/>
        </authorList>
    </citation>
    <scope>NUCLEOTIDE SEQUENCE [LARGE SCALE GENOMIC DNA]</scope>
    <source>
        <strain evidence="7 8">DSM 24787</strain>
    </source>
</reference>
<proteinExistence type="predicted"/>
<evidence type="ECO:0000256" key="1">
    <source>
        <dbReference type="ARBA" id="ARBA00004141"/>
    </source>
</evidence>
<evidence type="ECO:0000256" key="4">
    <source>
        <dbReference type="ARBA" id="ARBA00023136"/>
    </source>
</evidence>
<dbReference type="GO" id="GO:0030416">
    <property type="term" value="P:methylamine metabolic process"/>
    <property type="evidence" value="ECO:0007669"/>
    <property type="project" value="InterPro"/>
</dbReference>
<keyword evidence="2 5" id="KW-0812">Transmembrane</keyword>
<feature type="transmembrane region" description="Helical" evidence="5">
    <location>
        <begin position="45"/>
        <end position="66"/>
    </location>
</feature>
<dbReference type="Proteomes" id="UP000185003">
    <property type="component" value="Unassembled WGS sequence"/>
</dbReference>
<dbReference type="Pfam" id="PF07291">
    <property type="entry name" value="MauE"/>
    <property type="match status" value="1"/>
</dbReference>
<accession>A0A1N6D586</accession>
<dbReference type="EMBL" id="FSRA01000001">
    <property type="protein sequence ID" value="SIN65814.1"/>
    <property type="molecule type" value="Genomic_DNA"/>
</dbReference>
<feature type="domain" description="Methylamine utilisation protein MauE" evidence="6">
    <location>
        <begin position="4"/>
        <end position="130"/>
    </location>
</feature>
<dbReference type="RefSeq" id="WP_074237381.1">
    <property type="nucleotide sequence ID" value="NZ_FSRA01000001.1"/>
</dbReference>
<dbReference type="STRING" id="536979.SAMN04488055_0271"/>
<keyword evidence="3 5" id="KW-1133">Transmembrane helix</keyword>
<evidence type="ECO:0000313" key="8">
    <source>
        <dbReference type="Proteomes" id="UP000185003"/>
    </source>
</evidence>
<evidence type="ECO:0000259" key="6">
    <source>
        <dbReference type="Pfam" id="PF07291"/>
    </source>
</evidence>
<feature type="transmembrane region" description="Helical" evidence="5">
    <location>
        <begin position="73"/>
        <end position="95"/>
    </location>
</feature>
<dbReference type="OrthoDB" id="680026at2"/>
<sequence length="144" mass="16289">MKKSTVLEIIVSLLVMLFLYASVSKLLDLEESREQMSKSPFITGYANFLALMVPVSEIVISVLLLIKRTRIIGLYASFCIMLAFTIYIYMMLHYSSYLPCSCGGVLALMSWEQHFWFNVVFVLIALAGILIHSRGERHVEAAKA</sequence>
<dbReference type="AlphaFoldDB" id="A0A1N6D586"/>
<evidence type="ECO:0000256" key="2">
    <source>
        <dbReference type="ARBA" id="ARBA00022692"/>
    </source>
</evidence>
<dbReference type="GO" id="GO:0016020">
    <property type="term" value="C:membrane"/>
    <property type="evidence" value="ECO:0007669"/>
    <property type="project" value="UniProtKB-SubCell"/>
</dbReference>
<protein>
    <recommendedName>
        <fullName evidence="6">Methylamine utilisation protein MauE domain-containing protein</fullName>
    </recommendedName>
</protein>
<organism evidence="7 8">
    <name type="scientific">Chitinophaga niabensis</name>
    <dbReference type="NCBI Taxonomy" id="536979"/>
    <lineage>
        <taxon>Bacteria</taxon>
        <taxon>Pseudomonadati</taxon>
        <taxon>Bacteroidota</taxon>
        <taxon>Chitinophagia</taxon>
        <taxon>Chitinophagales</taxon>
        <taxon>Chitinophagaceae</taxon>
        <taxon>Chitinophaga</taxon>
    </lineage>
</organism>
<evidence type="ECO:0000256" key="3">
    <source>
        <dbReference type="ARBA" id="ARBA00022989"/>
    </source>
</evidence>
<comment type="subcellular location">
    <subcellularLocation>
        <location evidence="1">Membrane</location>
        <topology evidence="1">Multi-pass membrane protein</topology>
    </subcellularLocation>
</comment>
<name>A0A1N6D586_9BACT</name>